<dbReference type="EMBL" id="JAVAIL010000005">
    <property type="protein sequence ID" value="MDP4540652.1"/>
    <property type="molecule type" value="Genomic_DNA"/>
</dbReference>
<dbReference type="Proteomes" id="UP001235664">
    <property type="component" value="Unassembled WGS sequence"/>
</dbReference>
<proteinExistence type="predicted"/>
<sequence length="195" mass="20251">MSRQAGAVVALLLLGMSQSAVAQERSPPQKIDLLVSRSVDDGESAAVPCVEDDYATVISGEIVVCGGRGESTDGVWDKEDWEQRYANESMNKDNPQAPEAFGIANHGTVVARGCFIGPCPPPLAIMIDIEALPEAPPGSDADRIARGLAPLGSDGDAGRRPIPPASEKALGLPPPPDFAEEAVSPAESEAPAAER</sequence>
<evidence type="ECO:0000313" key="3">
    <source>
        <dbReference type="EMBL" id="MDP4540652.1"/>
    </source>
</evidence>
<accession>A0ABT9HBG3</accession>
<evidence type="ECO:0000256" key="2">
    <source>
        <dbReference type="SAM" id="SignalP"/>
    </source>
</evidence>
<evidence type="ECO:0000313" key="4">
    <source>
        <dbReference type="Proteomes" id="UP001235664"/>
    </source>
</evidence>
<keyword evidence="2" id="KW-0732">Signal</keyword>
<reference evidence="3 4" key="1">
    <citation type="submission" date="2023-08" db="EMBL/GenBank/DDBJ databases">
        <title>genomic of DY56.</title>
        <authorList>
            <person name="Wang Y."/>
        </authorList>
    </citation>
    <scope>NUCLEOTIDE SEQUENCE [LARGE SCALE GENOMIC DNA]</scope>
    <source>
        <strain evidence="3 4">DY56-A-20</strain>
    </source>
</reference>
<gene>
    <name evidence="3" type="ORF">Q9K01_13555</name>
</gene>
<protein>
    <submittedName>
        <fullName evidence="3">Uncharacterized protein</fullName>
    </submittedName>
</protein>
<feature type="compositionally biased region" description="Low complexity" evidence="1">
    <location>
        <begin position="181"/>
        <end position="195"/>
    </location>
</feature>
<keyword evidence="4" id="KW-1185">Reference proteome</keyword>
<feature type="region of interest" description="Disordered" evidence="1">
    <location>
        <begin position="137"/>
        <end position="195"/>
    </location>
</feature>
<dbReference type="RefSeq" id="WP_305930656.1">
    <property type="nucleotide sequence ID" value="NZ_JAVAIL010000005.1"/>
</dbReference>
<comment type="caution">
    <text evidence="3">The sequence shown here is derived from an EMBL/GenBank/DDBJ whole genome shotgun (WGS) entry which is preliminary data.</text>
</comment>
<evidence type="ECO:0000256" key="1">
    <source>
        <dbReference type="SAM" id="MobiDB-lite"/>
    </source>
</evidence>
<organism evidence="3 4">
    <name type="scientific">Qipengyuania benthica</name>
    <dbReference type="NCBI Taxonomy" id="3067651"/>
    <lineage>
        <taxon>Bacteria</taxon>
        <taxon>Pseudomonadati</taxon>
        <taxon>Pseudomonadota</taxon>
        <taxon>Alphaproteobacteria</taxon>
        <taxon>Sphingomonadales</taxon>
        <taxon>Erythrobacteraceae</taxon>
        <taxon>Qipengyuania</taxon>
    </lineage>
</organism>
<name>A0ABT9HBG3_9SPHN</name>
<feature type="signal peptide" evidence="2">
    <location>
        <begin position="1"/>
        <end position="22"/>
    </location>
</feature>
<feature type="chain" id="PRO_5046666988" evidence="2">
    <location>
        <begin position="23"/>
        <end position="195"/>
    </location>
</feature>